<dbReference type="HOGENOM" id="CLU_2279702_0_0_1"/>
<dbReference type="AlphaFoldDB" id="F9XGP0"/>
<dbReference type="Proteomes" id="UP000008062">
    <property type="component" value="Chromosome 7"/>
</dbReference>
<feature type="region of interest" description="Disordered" evidence="1">
    <location>
        <begin position="43"/>
        <end position="102"/>
    </location>
</feature>
<accession>F9XGP0</accession>
<reference evidence="2 3" key="1">
    <citation type="journal article" date="2011" name="PLoS Genet.">
        <title>Finished genome of the fungal wheat pathogen Mycosphaerella graminicola reveals dispensome structure, chromosome plasticity, and stealth pathogenesis.</title>
        <authorList>
            <person name="Goodwin S.B."/>
            <person name="Ben M'barek S."/>
            <person name="Dhillon B."/>
            <person name="Wittenberg A.H.J."/>
            <person name="Crane C.F."/>
            <person name="Hane J.K."/>
            <person name="Foster A.J."/>
            <person name="Van der Lee T.A.J."/>
            <person name="Grimwood J."/>
            <person name="Aerts A."/>
            <person name="Antoniw J."/>
            <person name="Bailey A."/>
            <person name="Bluhm B."/>
            <person name="Bowler J."/>
            <person name="Bristow J."/>
            <person name="van der Burgt A."/>
            <person name="Canto-Canche B."/>
            <person name="Churchill A.C.L."/>
            <person name="Conde-Ferraez L."/>
            <person name="Cools H.J."/>
            <person name="Coutinho P.M."/>
            <person name="Csukai M."/>
            <person name="Dehal P."/>
            <person name="De Wit P."/>
            <person name="Donzelli B."/>
            <person name="van de Geest H.C."/>
            <person name="van Ham R.C.H.J."/>
            <person name="Hammond-Kosack K.E."/>
            <person name="Henrissat B."/>
            <person name="Kilian A."/>
            <person name="Kobayashi A.K."/>
            <person name="Koopmann E."/>
            <person name="Kourmpetis Y."/>
            <person name="Kuzniar A."/>
            <person name="Lindquist E."/>
            <person name="Lombard V."/>
            <person name="Maliepaard C."/>
            <person name="Martins N."/>
            <person name="Mehrabi R."/>
            <person name="Nap J.P.H."/>
            <person name="Ponomarenko A."/>
            <person name="Rudd J.J."/>
            <person name="Salamov A."/>
            <person name="Schmutz J."/>
            <person name="Schouten H.J."/>
            <person name="Shapiro H."/>
            <person name="Stergiopoulos I."/>
            <person name="Torriani S.F.F."/>
            <person name="Tu H."/>
            <person name="de Vries R.P."/>
            <person name="Waalwijk C."/>
            <person name="Ware S.B."/>
            <person name="Wiebenga A."/>
            <person name="Zwiers L.-H."/>
            <person name="Oliver R.P."/>
            <person name="Grigoriev I.V."/>
            <person name="Kema G.H.J."/>
        </authorList>
    </citation>
    <scope>NUCLEOTIDE SEQUENCE [LARGE SCALE GENOMIC DNA]</scope>
    <source>
        <strain evidence="3">CBS 115943 / IPO323</strain>
    </source>
</reference>
<dbReference type="EMBL" id="CM001202">
    <property type="protein sequence ID" value="EGP86001.1"/>
    <property type="molecule type" value="Genomic_DNA"/>
</dbReference>
<evidence type="ECO:0000313" key="3">
    <source>
        <dbReference type="Proteomes" id="UP000008062"/>
    </source>
</evidence>
<dbReference type="GeneID" id="13397765"/>
<proteinExistence type="predicted"/>
<gene>
    <name evidence="2" type="ORF">MYCGRDRAFT_94662</name>
</gene>
<organism evidence="2 3">
    <name type="scientific">Zymoseptoria tritici (strain CBS 115943 / IPO323)</name>
    <name type="common">Speckled leaf blotch fungus</name>
    <name type="synonym">Septoria tritici</name>
    <dbReference type="NCBI Taxonomy" id="336722"/>
    <lineage>
        <taxon>Eukaryota</taxon>
        <taxon>Fungi</taxon>
        <taxon>Dikarya</taxon>
        <taxon>Ascomycota</taxon>
        <taxon>Pezizomycotina</taxon>
        <taxon>Dothideomycetes</taxon>
        <taxon>Dothideomycetidae</taxon>
        <taxon>Mycosphaerellales</taxon>
        <taxon>Mycosphaerellaceae</taxon>
        <taxon>Zymoseptoria</taxon>
    </lineage>
</organism>
<dbReference type="RefSeq" id="XP_003851025.1">
    <property type="nucleotide sequence ID" value="XM_003850977.1"/>
</dbReference>
<evidence type="ECO:0000256" key="1">
    <source>
        <dbReference type="SAM" id="MobiDB-lite"/>
    </source>
</evidence>
<protein>
    <submittedName>
        <fullName evidence="2">Uncharacterized protein</fullName>
    </submittedName>
</protein>
<name>F9XGP0_ZYMTI</name>
<keyword evidence="3" id="KW-1185">Reference proteome</keyword>
<evidence type="ECO:0000313" key="2">
    <source>
        <dbReference type="EMBL" id="EGP86001.1"/>
    </source>
</evidence>
<sequence>MLVWHIQDISRVITSSIPLPDHRLQVATYTVVTAQVIIISESSRDGRMRSTRSKILSSKFDGGEGQPKPGKIHRKNSRSRCQRPTKTKIRKGVEVQASRYEL</sequence>
<feature type="compositionally biased region" description="Basic residues" evidence="1">
    <location>
        <begin position="70"/>
        <end position="90"/>
    </location>
</feature>
<dbReference type="InParanoid" id="F9XGP0"/>
<dbReference type="KEGG" id="ztr:MYCGRDRAFT_94662"/>